<comment type="subunit">
    <text evidence="7">Interacts with small ribosomal subunit protein uS11. Not a structural component of 43S pre-ribosomes, but transiently interacts with them by binding to uS11.</text>
</comment>
<reference evidence="8 9" key="1">
    <citation type="journal article" date="2013" name="BMC Genomics">
        <title>Comparative genomics of parasitic silkworm microsporidia reveal an association between genome expansion and host adaptation.</title>
        <authorList>
            <person name="Pan G."/>
            <person name="Xu J."/>
            <person name="Li T."/>
            <person name="Xia Q."/>
            <person name="Liu S.L."/>
            <person name="Zhang G."/>
            <person name="Li S."/>
            <person name="Li C."/>
            <person name="Liu H."/>
            <person name="Yang L."/>
            <person name="Liu T."/>
            <person name="Zhang X."/>
            <person name="Wu Z."/>
            <person name="Fan W."/>
            <person name="Dang X."/>
            <person name="Xiang H."/>
            <person name="Tao M."/>
            <person name="Li Y."/>
            <person name="Hu J."/>
            <person name="Li Z."/>
            <person name="Lin L."/>
            <person name="Luo J."/>
            <person name="Geng L."/>
            <person name="Wang L."/>
            <person name="Long M."/>
            <person name="Wan Y."/>
            <person name="He N."/>
            <person name="Zhang Z."/>
            <person name="Lu C."/>
            <person name="Keeling P.J."/>
            <person name="Wang J."/>
            <person name="Xiang Z."/>
            <person name="Zhou Z."/>
        </authorList>
    </citation>
    <scope>NUCLEOTIDE SEQUENCE [LARGE SCALE GENOMIC DNA]</scope>
    <source>
        <strain evidence="9">CQ1 / CVCC 102059</strain>
    </source>
</reference>
<keyword evidence="2 7" id="KW-0698">rRNA processing</keyword>
<evidence type="ECO:0000256" key="3">
    <source>
        <dbReference type="ARBA" id="ARBA00022679"/>
    </source>
</evidence>
<evidence type="ECO:0000256" key="5">
    <source>
        <dbReference type="ARBA" id="ARBA00022777"/>
    </source>
</evidence>
<organism evidence="8 9">
    <name type="scientific">Nosema bombycis (strain CQ1 / CVCC 102059)</name>
    <name type="common">Microsporidian parasite</name>
    <name type="synonym">Pebrine of silkworm</name>
    <dbReference type="NCBI Taxonomy" id="578461"/>
    <lineage>
        <taxon>Eukaryota</taxon>
        <taxon>Fungi</taxon>
        <taxon>Fungi incertae sedis</taxon>
        <taxon>Microsporidia</taxon>
        <taxon>Nosematidae</taxon>
        <taxon>Nosema</taxon>
    </lineage>
</organism>
<dbReference type="PANTHER" id="PTHR12595">
    <property type="entry name" value="POS9-ACTIVATING FACTOR FAP7-RELATED"/>
    <property type="match status" value="1"/>
</dbReference>
<comment type="caution">
    <text evidence="7">Lacks conserved residue(s) required for the propagation of feature annotation.</text>
</comment>
<keyword evidence="4 7" id="KW-0547">Nucleotide-binding</keyword>
<gene>
    <name evidence="8" type="primary">KAD6</name>
    <name evidence="8" type="ORF">NBO_84g0005</name>
</gene>
<dbReference type="GO" id="GO:0006364">
    <property type="term" value="P:rRNA processing"/>
    <property type="evidence" value="ECO:0007669"/>
    <property type="project" value="UniProtKB-KW"/>
</dbReference>
<dbReference type="STRING" id="578461.R0KST7"/>
<dbReference type="HOGENOM" id="CLU_079096_1_0_1"/>
<evidence type="ECO:0000256" key="7">
    <source>
        <dbReference type="HAMAP-Rule" id="MF_03173"/>
    </source>
</evidence>
<dbReference type="SUPFAM" id="SSF52540">
    <property type="entry name" value="P-loop containing nucleoside triphosphate hydrolases"/>
    <property type="match status" value="1"/>
</dbReference>
<dbReference type="GO" id="GO:0005634">
    <property type="term" value="C:nucleus"/>
    <property type="evidence" value="ECO:0007669"/>
    <property type="project" value="UniProtKB-SubCell"/>
</dbReference>
<dbReference type="AlphaFoldDB" id="R0KST7"/>
<dbReference type="EC" id="2.7.4.3" evidence="7"/>
<evidence type="ECO:0000256" key="1">
    <source>
        <dbReference type="ARBA" id="ARBA00022517"/>
    </source>
</evidence>
<dbReference type="Proteomes" id="UP000016927">
    <property type="component" value="Unassembled WGS sequence"/>
</dbReference>
<dbReference type="VEuPathDB" id="MicrosporidiaDB:NBO_84g0005"/>
<comment type="similarity">
    <text evidence="7">Belongs to the adenylate kinase family. AK6 subfamily.</text>
</comment>
<feature type="region of interest" description="NMPbind" evidence="7">
    <location>
        <begin position="80"/>
        <end position="103"/>
    </location>
</feature>
<evidence type="ECO:0000313" key="9">
    <source>
        <dbReference type="Proteomes" id="UP000016927"/>
    </source>
</evidence>
<dbReference type="Pfam" id="PF13238">
    <property type="entry name" value="AAA_18"/>
    <property type="match status" value="1"/>
</dbReference>
<dbReference type="GO" id="GO:0042274">
    <property type="term" value="P:ribosomal small subunit biogenesis"/>
    <property type="evidence" value="ECO:0007669"/>
    <property type="project" value="UniProtKB-UniRule"/>
</dbReference>
<evidence type="ECO:0000256" key="4">
    <source>
        <dbReference type="ARBA" id="ARBA00022741"/>
    </source>
</evidence>
<keyword evidence="6 7" id="KW-0067">ATP-binding</keyword>
<comment type="subcellular location">
    <subcellularLocation>
        <location evidence="7">Cytoplasm</location>
    </subcellularLocation>
    <subcellularLocation>
        <location evidence="7">Nucleus</location>
    </subcellularLocation>
</comment>
<protein>
    <recommendedName>
        <fullName evidence="7">Adenylate kinase isoenzyme 6 homolog</fullName>
        <shortName evidence="7">AK6</shortName>
        <ecNumber evidence="7">2.7.4.3</ecNumber>
    </recommendedName>
    <alternativeName>
        <fullName evidence="7">Dual activity adenylate kinase/ATPase</fullName>
        <shortName evidence="7">AK/ATPase</shortName>
    </alternativeName>
</protein>
<comment type="catalytic activity">
    <reaction evidence="7">
        <text>AMP + ATP = 2 ADP</text>
        <dbReference type="Rhea" id="RHEA:12973"/>
        <dbReference type="ChEBI" id="CHEBI:30616"/>
        <dbReference type="ChEBI" id="CHEBI:456215"/>
        <dbReference type="ChEBI" id="CHEBI:456216"/>
        <dbReference type="EC" id="2.7.4.3"/>
    </reaction>
</comment>
<feature type="binding site" evidence="7">
    <location>
        <position position="63"/>
    </location>
    <ligand>
        <name>ATP</name>
        <dbReference type="ChEBI" id="CHEBI:30616"/>
    </ligand>
</feature>
<dbReference type="OMA" id="QCEIFGT"/>
<dbReference type="PANTHER" id="PTHR12595:SF0">
    <property type="entry name" value="ADENYLATE KINASE ISOENZYME 6"/>
    <property type="match status" value="1"/>
</dbReference>
<dbReference type="GO" id="GO:0004017">
    <property type="term" value="F:AMP kinase activity"/>
    <property type="evidence" value="ECO:0007669"/>
    <property type="project" value="UniProtKB-UniRule"/>
</dbReference>
<dbReference type="EMBL" id="KB908992">
    <property type="protein sequence ID" value="EOB13287.1"/>
    <property type="molecule type" value="Genomic_DNA"/>
</dbReference>
<keyword evidence="7" id="KW-0539">Nucleus</keyword>
<sequence>MKIKRLLTDKNLYFCLKVEVPNLCIFYIKESFTYYRNNLTLCIRIILIPCMKILITGTPGVGKTTLSKKISDILGIKHIDLSKFIKENQLYDSYDKEFDTHIFNEKTVKRELKKELDTLNSFIIDTHSPECVSFIDFDQIYILKVENSVLYSRLKERGYTDKKIKENINCEIFGITEETVEDLFGEDYELVGEIEGCISEKKMMEKIKKGNKP</sequence>
<dbReference type="GO" id="GO:0016887">
    <property type="term" value="F:ATP hydrolysis activity"/>
    <property type="evidence" value="ECO:0007669"/>
    <property type="project" value="UniProtKB-UniRule"/>
</dbReference>
<dbReference type="InterPro" id="IPR020618">
    <property type="entry name" value="Adenyl_kinase_AK6"/>
</dbReference>
<keyword evidence="1 7" id="KW-0690">Ribosome biogenesis</keyword>
<dbReference type="OrthoDB" id="10251185at2759"/>
<keyword evidence="9" id="KW-1185">Reference proteome</keyword>
<dbReference type="HAMAP" id="MF_00039">
    <property type="entry name" value="Adenylate_kinase_AK6"/>
    <property type="match status" value="1"/>
</dbReference>
<keyword evidence="7" id="KW-0963">Cytoplasm</keyword>
<comment type="function">
    <text evidence="7">Broad-specificity nucleoside monophosphate (NMP) kinase that catalyzes the reversible transfer of the terminal phosphate group between nucleoside triphosphates and monophosphates. Has also ATPase activity. Involved in the late cytoplasmic maturation steps of the 40S ribosomal particles, specifically 18S rRNA maturation. While NMP activity is not required for ribosome maturation, ATPase activity is. Associates transiently with small ribosomal subunit protein uS11. ATP hydrolysis breaks the interaction with uS11. May temporarily remove uS11 from the ribosome to enable a conformational change of the ribosomal RNA that is needed for the final maturation step of the small ribosomal subunit. Its NMP activity may have a role in nuclear energy homeostasis.</text>
</comment>
<feature type="binding site" evidence="7">
    <location>
        <position position="157"/>
    </location>
    <ligand>
        <name>ATP</name>
        <dbReference type="ChEBI" id="CHEBI:30616"/>
    </ligand>
</feature>
<keyword evidence="3 7" id="KW-0808">Transferase</keyword>
<evidence type="ECO:0000256" key="6">
    <source>
        <dbReference type="ARBA" id="ARBA00022840"/>
    </source>
</evidence>
<dbReference type="Gene3D" id="3.40.50.300">
    <property type="entry name" value="P-loop containing nucleotide triphosphate hydrolases"/>
    <property type="match status" value="1"/>
</dbReference>
<dbReference type="GO" id="GO:0005524">
    <property type="term" value="F:ATP binding"/>
    <property type="evidence" value="ECO:0007669"/>
    <property type="project" value="UniProtKB-KW"/>
</dbReference>
<evidence type="ECO:0000256" key="2">
    <source>
        <dbReference type="ARBA" id="ARBA00022552"/>
    </source>
</evidence>
<dbReference type="GO" id="GO:0005737">
    <property type="term" value="C:cytoplasm"/>
    <property type="evidence" value="ECO:0007669"/>
    <property type="project" value="UniProtKB-SubCell"/>
</dbReference>
<comment type="catalytic activity">
    <reaction evidence="7">
        <text>ATP + H2O = ADP + phosphate + H(+)</text>
        <dbReference type="Rhea" id="RHEA:13065"/>
        <dbReference type="ChEBI" id="CHEBI:15377"/>
        <dbReference type="ChEBI" id="CHEBI:15378"/>
        <dbReference type="ChEBI" id="CHEBI:30616"/>
        <dbReference type="ChEBI" id="CHEBI:43474"/>
        <dbReference type="ChEBI" id="CHEBI:456216"/>
    </reaction>
</comment>
<name>R0KST7_NOSB1</name>
<feature type="binding site" evidence="7">
    <location>
        <position position="65"/>
    </location>
    <ligand>
        <name>ATP</name>
        <dbReference type="ChEBI" id="CHEBI:30616"/>
    </ligand>
</feature>
<accession>R0KST7</accession>
<feature type="binding site" evidence="7">
    <location>
        <position position="62"/>
    </location>
    <ligand>
        <name>ATP</name>
        <dbReference type="ChEBI" id="CHEBI:30616"/>
    </ligand>
</feature>
<proteinExistence type="inferred from homology"/>
<feature type="binding site" evidence="7">
    <location>
        <position position="64"/>
    </location>
    <ligand>
        <name>ATP</name>
        <dbReference type="ChEBI" id="CHEBI:30616"/>
    </ligand>
</feature>
<feature type="binding site" evidence="7">
    <location>
        <position position="60"/>
    </location>
    <ligand>
        <name>ATP</name>
        <dbReference type="ChEBI" id="CHEBI:30616"/>
    </ligand>
</feature>
<evidence type="ECO:0000313" key="8">
    <source>
        <dbReference type="EMBL" id="EOB13287.1"/>
    </source>
</evidence>
<feature type="region of interest" description="LID" evidence="7">
    <location>
        <begin position="156"/>
        <end position="166"/>
    </location>
</feature>
<dbReference type="InterPro" id="IPR027417">
    <property type="entry name" value="P-loop_NTPase"/>
</dbReference>
<keyword evidence="5 7" id="KW-0418">Kinase</keyword>